<dbReference type="InterPro" id="IPR036111">
    <property type="entry name" value="Mal/L-sulfo/L-lacto_DH-like_sf"/>
</dbReference>
<dbReference type="PANTHER" id="PTHR11091:SF0">
    <property type="entry name" value="MALATE DEHYDROGENASE"/>
    <property type="match status" value="1"/>
</dbReference>
<dbReference type="InterPro" id="IPR043143">
    <property type="entry name" value="Mal/L-sulf/L-lact_DH-like_NADP"/>
</dbReference>
<evidence type="ECO:0000313" key="3">
    <source>
        <dbReference type="EMBL" id="MBP5856872.1"/>
    </source>
</evidence>
<protein>
    <submittedName>
        <fullName evidence="3">Ldh family oxidoreductase</fullName>
    </submittedName>
</protein>
<sequence length="335" mass="35623">MADTVTLSLEEGFTLAVEAFLANGCDRRNAEAVARNMMRAEGDRCASHGLFRLPGYLASLRAGKINGKADPTVIDLAPGAVKVDGDGAMAPVAHEAGYEPLIEKARSQGIAALALTRIHHFSALWIEVERLTEAGLVGFAFTAYKPVVTPGGGTKALYGTNPMAFGWPRPGKDPVIFDQASSAKARGEIQIAARDGHEVPPGTGIGPDGEETTDPNLILKGAQLPFGGYKGANIAMMVELLVAGLIGEWFSFEAAEKDAEDGGPPRGGEFMMAIDPARFGDADGWAAHSETFFERFLGIPGTRLPSARRYGNRKETPSDGITIPTSLHEKIREMM</sequence>
<dbReference type="GO" id="GO:0016491">
    <property type="term" value="F:oxidoreductase activity"/>
    <property type="evidence" value="ECO:0007669"/>
    <property type="project" value="UniProtKB-KW"/>
</dbReference>
<evidence type="ECO:0000256" key="2">
    <source>
        <dbReference type="ARBA" id="ARBA00023002"/>
    </source>
</evidence>
<evidence type="ECO:0000256" key="1">
    <source>
        <dbReference type="ARBA" id="ARBA00006056"/>
    </source>
</evidence>
<dbReference type="Gene3D" id="3.30.1370.60">
    <property type="entry name" value="Hypothetical oxidoreductase yiak, domain 2"/>
    <property type="match status" value="1"/>
</dbReference>
<evidence type="ECO:0000313" key="4">
    <source>
        <dbReference type="Proteomes" id="UP000672602"/>
    </source>
</evidence>
<accession>A0A8J7V2G3</accession>
<gene>
    <name evidence="3" type="ORF">KAJ83_07625</name>
</gene>
<dbReference type="Pfam" id="PF02615">
    <property type="entry name" value="Ldh_2"/>
    <property type="match status" value="1"/>
</dbReference>
<dbReference type="RefSeq" id="WP_210681457.1">
    <property type="nucleotide sequence ID" value="NZ_JAGMWN010000003.1"/>
</dbReference>
<comment type="similarity">
    <text evidence="1">Belongs to the LDH2/MDH2 oxidoreductase family.</text>
</comment>
<dbReference type="EMBL" id="JAGMWN010000003">
    <property type="protein sequence ID" value="MBP5856872.1"/>
    <property type="molecule type" value="Genomic_DNA"/>
</dbReference>
<dbReference type="InterPro" id="IPR003767">
    <property type="entry name" value="Malate/L-lactate_DH-like"/>
</dbReference>
<keyword evidence="4" id="KW-1185">Reference proteome</keyword>
<proteinExistence type="inferred from homology"/>
<dbReference type="PANTHER" id="PTHR11091">
    <property type="entry name" value="OXIDOREDUCTASE-RELATED"/>
    <property type="match status" value="1"/>
</dbReference>
<dbReference type="InterPro" id="IPR043144">
    <property type="entry name" value="Mal/L-sulf/L-lact_DH-like_ah"/>
</dbReference>
<dbReference type="SUPFAM" id="SSF89733">
    <property type="entry name" value="L-sulfolactate dehydrogenase-like"/>
    <property type="match status" value="1"/>
</dbReference>
<organism evidence="3 4">
    <name type="scientific">Marivibrio halodurans</name>
    <dbReference type="NCBI Taxonomy" id="2039722"/>
    <lineage>
        <taxon>Bacteria</taxon>
        <taxon>Pseudomonadati</taxon>
        <taxon>Pseudomonadota</taxon>
        <taxon>Alphaproteobacteria</taxon>
        <taxon>Rhodospirillales</taxon>
        <taxon>Rhodospirillaceae</taxon>
        <taxon>Marivibrio</taxon>
    </lineage>
</organism>
<keyword evidence="2" id="KW-0560">Oxidoreductase</keyword>
<reference evidence="3" key="1">
    <citation type="submission" date="2021-04" db="EMBL/GenBank/DDBJ databases">
        <authorList>
            <person name="Zhang D.-C."/>
        </authorList>
    </citation>
    <scope>NUCLEOTIDE SEQUENCE</scope>
    <source>
        <strain evidence="3">CGMCC 1.15697</strain>
    </source>
</reference>
<name>A0A8J7V2G3_9PROT</name>
<dbReference type="Proteomes" id="UP000672602">
    <property type="component" value="Unassembled WGS sequence"/>
</dbReference>
<comment type="caution">
    <text evidence="3">The sequence shown here is derived from an EMBL/GenBank/DDBJ whole genome shotgun (WGS) entry which is preliminary data.</text>
</comment>
<dbReference type="AlphaFoldDB" id="A0A8J7V2G3"/>
<dbReference type="Gene3D" id="1.10.1530.10">
    <property type="match status" value="1"/>
</dbReference>